<evidence type="ECO:0000313" key="3">
    <source>
        <dbReference type="Proteomes" id="UP000478052"/>
    </source>
</evidence>
<accession>A0A6G0WJI3</accession>
<dbReference type="Pfam" id="PF05699">
    <property type="entry name" value="Dimer_Tnp_hAT"/>
    <property type="match status" value="1"/>
</dbReference>
<evidence type="ECO:0000313" key="2">
    <source>
        <dbReference type="EMBL" id="KAF0727401.1"/>
    </source>
</evidence>
<dbReference type="OrthoDB" id="6614852at2759"/>
<sequence length="533" mass="60682">VLICENKTASVNINVNDIGLSVGKNILSDEEKFMILKNTWTPNAEYRFPVIKQGNQTRRFQLDWLRRYNCTFITTPFVNYRKATDVLNKHGNNEYHFVSAEKSRAFIDNYISVFCGHNNLPLRGHRDDGQLEINSAITGDQGVFCSLLAFRLDSGDEILRENLENCTKNATMISKTVQNDIIEVIYEVLINNIVGFTELFSTTGISIKEVILKKLNDFGLSLTNLRGQGYDGGSNMSEISKACEIPAIRNMFGTVGSISVFLSSSAKRNNTLIRAISNDSSESNSNKIKLKVLIRKNSNRETSYKAANFNSSVRRSEFLVSLEIVANLFAYTKTLSIQLQSSKQDLSMAKNNIKDIINLFNSIRENPENTFNSLFENAAKKAQMFGEEIKIPRLCGQQTQRSNIIVREPMDWFKVTIFIPFLDHIIHELDSRFNEKFNNIIALEGLIPANINFYDTKSILESAKFYCEDVEVSTATAERSFSTLRSLKNYLRSTMSEIRLNGLAMLNIHKEIDINQVVDTFARKKKRRMELED</sequence>
<dbReference type="PANTHER" id="PTHR46289">
    <property type="entry name" value="52 KDA REPRESSOR OF THE INHIBITOR OF THE PROTEIN KINASE-LIKE PROTEIN-RELATED"/>
    <property type="match status" value="1"/>
</dbReference>
<reference evidence="2 3" key="1">
    <citation type="submission" date="2019-08" db="EMBL/GenBank/DDBJ databases">
        <title>Whole genome of Aphis craccivora.</title>
        <authorList>
            <person name="Voronova N.V."/>
            <person name="Shulinski R.S."/>
            <person name="Bandarenka Y.V."/>
            <person name="Zhorov D.G."/>
            <person name="Warner D."/>
        </authorList>
    </citation>
    <scope>NUCLEOTIDE SEQUENCE [LARGE SCALE GENOMIC DNA]</scope>
    <source>
        <strain evidence="2">180601</strain>
        <tissue evidence="2">Whole Body</tissue>
    </source>
</reference>
<feature type="non-terminal residue" evidence="2">
    <location>
        <position position="1"/>
    </location>
</feature>
<dbReference type="AlphaFoldDB" id="A0A6G0WJI3"/>
<dbReference type="EMBL" id="VUJU01008676">
    <property type="protein sequence ID" value="KAF0727401.1"/>
    <property type="molecule type" value="Genomic_DNA"/>
</dbReference>
<gene>
    <name evidence="2" type="ORF">FWK35_00020113</name>
</gene>
<keyword evidence="3" id="KW-1185">Reference proteome</keyword>
<dbReference type="InterPro" id="IPR008906">
    <property type="entry name" value="HATC_C_dom"/>
</dbReference>
<comment type="caution">
    <text evidence="2">The sequence shown here is derived from an EMBL/GenBank/DDBJ whole genome shotgun (WGS) entry which is preliminary data.</text>
</comment>
<organism evidence="2 3">
    <name type="scientific">Aphis craccivora</name>
    <name type="common">Cowpea aphid</name>
    <dbReference type="NCBI Taxonomy" id="307492"/>
    <lineage>
        <taxon>Eukaryota</taxon>
        <taxon>Metazoa</taxon>
        <taxon>Ecdysozoa</taxon>
        <taxon>Arthropoda</taxon>
        <taxon>Hexapoda</taxon>
        <taxon>Insecta</taxon>
        <taxon>Pterygota</taxon>
        <taxon>Neoptera</taxon>
        <taxon>Paraneoptera</taxon>
        <taxon>Hemiptera</taxon>
        <taxon>Sternorrhyncha</taxon>
        <taxon>Aphidomorpha</taxon>
        <taxon>Aphidoidea</taxon>
        <taxon>Aphididae</taxon>
        <taxon>Aphidini</taxon>
        <taxon>Aphis</taxon>
        <taxon>Aphis</taxon>
    </lineage>
</organism>
<dbReference type="Proteomes" id="UP000478052">
    <property type="component" value="Unassembled WGS sequence"/>
</dbReference>
<feature type="domain" description="HAT C-terminal dimerisation" evidence="1">
    <location>
        <begin position="472"/>
        <end position="511"/>
    </location>
</feature>
<dbReference type="PANTHER" id="PTHR46289:SF14">
    <property type="entry name" value="DUF4371 DOMAIN-CONTAINING PROTEIN"/>
    <property type="match status" value="1"/>
</dbReference>
<dbReference type="GO" id="GO:0046983">
    <property type="term" value="F:protein dimerization activity"/>
    <property type="evidence" value="ECO:0007669"/>
    <property type="project" value="InterPro"/>
</dbReference>
<evidence type="ECO:0000259" key="1">
    <source>
        <dbReference type="Pfam" id="PF05699"/>
    </source>
</evidence>
<proteinExistence type="predicted"/>
<name>A0A6G0WJI3_APHCR</name>
<protein>
    <submittedName>
        <fullName evidence="2">Zinc finger MYM-type protein 1-like</fullName>
    </submittedName>
</protein>
<dbReference type="InterPro" id="IPR052958">
    <property type="entry name" value="IFN-induced_PKR_regulator"/>
</dbReference>